<dbReference type="InterPro" id="IPR008969">
    <property type="entry name" value="CarboxyPept-like_regulatory"/>
</dbReference>
<dbReference type="InterPro" id="IPR012910">
    <property type="entry name" value="Plug_dom"/>
</dbReference>
<dbReference type="Pfam" id="PF07715">
    <property type="entry name" value="Plug"/>
    <property type="match status" value="1"/>
</dbReference>
<dbReference type="RefSeq" id="WP_182512845.1">
    <property type="nucleotide sequence ID" value="NZ_JACJIQ010000006.1"/>
</dbReference>
<dbReference type="Pfam" id="PF13715">
    <property type="entry name" value="CarbopepD_reg_2"/>
    <property type="match status" value="1"/>
</dbReference>
<feature type="domain" description="TonB-dependent receptor-like beta-barrel" evidence="10">
    <location>
        <begin position="448"/>
        <end position="800"/>
    </location>
</feature>
<dbReference type="Gene3D" id="2.60.40.1120">
    <property type="entry name" value="Carboxypeptidase-like, regulatory domain"/>
    <property type="match status" value="1"/>
</dbReference>
<dbReference type="FunFam" id="2.170.130.10:FF:000003">
    <property type="entry name" value="SusC/RagA family TonB-linked outer membrane protein"/>
    <property type="match status" value="1"/>
</dbReference>
<dbReference type="InterPro" id="IPR036942">
    <property type="entry name" value="Beta-barrel_TonB_sf"/>
</dbReference>
<accession>A0A839GKD7</accession>
<evidence type="ECO:0000256" key="3">
    <source>
        <dbReference type="ARBA" id="ARBA00022452"/>
    </source>
</evidence>
<keyword evidence="6 8" id="KW-0472">Membrane</keyword>
<feature type="domain" description="TonB-dependent receptor plug" evidence="11">
    <location>
        <begin position="136"/>
        <end position="243"/>
    </location>
</feature>
<dbReference type="Proteomes" id="UP000563094">
    <property type="component" value="Unassembled WGS sequence"/>
</dbReference>
<dbReference type="NCBIfam" id="TIGR04057">
    <property type="entry name" value="SusC_RagA_signa"/>
    <property type="match status" value="1"/>
</dbReference>
<keyword evidence="3 8" id="KW-1134">Transmembrane beta strand</keyword>
<dbReference type="InterPro" id="IPR037066">
    <property type="entry name" value="Plug_dom_sf"/>
</dbReference>
<keyword evidence="7 8" id="KW-0998">Cell outer membrane</keyword>
<dbReference type="InterPro" id="IPR000531">
    <property type="entry name" value="Beta-barrel_TonB"/>
</dbReference>
<dbReference type="Gene3D" id="2.170.130.10">
    <property type="entry name" value="TonB-dependent receptor, plug domain"/>
    <property type="match status" value="1"/>
</dbReference>
<evidence type="ECO:0000313" key="12">
    <source>
        <dbReference type="EMBL" id="MBA9077259.1"/>
    </source>
</evidence>
<comment type="subcellular location">
    <subcellularLocation>
        <location evidence="1 8">Cell outer membrane</location>
        <topology evidence="1 8">Multi-pass membrane protein</topology>
    </subcellularLocation>
</comment>
<evidence type="ECO:0000313" key="13">
    <source>
        <dbReference type="Proteomes" id="UP000563094"/>
    </source>
</evidence>
<dbReference type="Gene3D" id="2.40.170.20">
    <property type="entry name" value="TonB-dependent receptor, beta-barrel domain"/>
    <property type="match status" value="1"/>
</dbReference>
<comment type="caution">
    <text evidence="12">The sequence shown here is derived from an EMBL/GenBank/DDBJ whole genome shotgun (WGS) entry which is preliminary data.</text>
</comment>
<dbReference type="EMBL" id="JACJIQ010000006">
    <property type="protein sequence ID" value="MBA9077259.1"/>
    <property type="molecule type" value="Genomic_DNA"/>
</dbReference>
<dbReference type="Pfam" id="PF00593">
    <property type="entry name" value="TonB_dep_Rec_b-barrel"/>
    <property type="match status" value="1"/>
</dbReference>
<sequence>MKCDFTQNPRSMILLGGCQKAMKMVMMVAFLLFANGQLFAQGGAVTVTGKVTDQSGAGLPGVTVLLKGTTTAAPTGIDGGYSIMVPNGNGTLVFSFIGYQAQEVSINGRTSVNVSLALDQQLVDEIVVVGYGTQKKSDVTGAVASIKGDALREVPTANVVQALQGRVAGLDIARTGSRPGAGGQIRIRGNRSLNAGNDPLIVIDGIPYGGSINDLNTDDVASIDVLKDASATAIYGSRGANGVILITTKRGEEGKPRLSYNAYYGIAKPFGKYDLMNAQEFVAFRNLAQYTAGYSPMELKGIQNGTDTDWLDVALQTGYVTNHELGISGGSEGLTYGVSAGYFKEEGILPGQSFERFSLRNTIDAKIGKRIRVGFNNMNTLSYTNGEGLSPMYNIARITPLAPVYNEDGSINKFPMEGTVDQTATMNPLTLRDSDAIVDRRRRLRTFNSIYGEVSIVDGLKYRLNMGLDFRHDQRGTYTGPNTILNPAATTTAGARATLENGESYTATFENLLIYEKTFAEKHRLTFTGLYSVQIDQSNASSMNGNNFPSEAVQYYNFTLANTQTIAGGGYTKGGLMSFMGRVNYAFNDRYLLTATFRRDGSNVFPVNKFISYPALSLGWNISNEDFMSNLEAISLLKLRAGYGVTGNPGIPANATRGSLARNRYNYGSDNVFGYFISSLPNLDLRWEATKQYNVGVDFGFLNNRITGSLEVYKQNTDNLLVRKDLPRSNGVDNYWTNAANTQNKGIEFNLSTVNVETAGGFSWTSDFNFSLNREKIVRLEEETTKQNVGNGWFVGQPVNVIYDYTKLGIWQLDEAEAAAKFNAKPGQIKLADISGPDGVPDGIVNDLDRSVVGTFQPDWIGGTTQRFAYKNFDLSFVLFARMGGTLVATYLQNDGSGTGYFGFGNSRSNQVNVDYWTPNNPTNSFPLPTASSDRIPYSSTLGYHDASFIKVRSINFGYTLPSTLINRIGMSSARIYVTAQNPFLLYSPFVRSGLGFDPEGTGTGGAVQSQGSSAGVTDRAITVGLTTPSTRQFMVGVNVKF</sequence>
<dbReference type="NCBIfam" id="TIGR04056">
    <property type="entry name" value="OMP_RagA_SusC"/>
    <property type="match status" value="1"/>
</dbReference>
<evidence type="ECO:0000256" key="5">
    <source>
        <dbReference type="ARBA" id="ARBA00023077"/>
    </source>
</evidence>
<dbReference type="GO" id="GO:0009279">
    <property type="term" value="C:cell outer membrane"/>
    <property type="evidence" value="ECO:0007669"/>
    <property type="project" value="UniProtKB-SubCell"/>
</dbReference>
<dbReference type="PROSITE" id="PS52016">
    <property type="entry name" value="TONB_DEPENDENT_REC_3"/>
    <property type="match status" value="1"/>
</dbReference>
<comment type="similarity">
    <text evidence="8 9">Belongs to the TonB-dependent receptor family.</text>
</comment>
<gene>
    <name evidence="12" type="ORF">FHS90_001970</name>
</gene>
<evidence type="ECO:0000256" key="6">
    <source>
        <dbReference type="ARBA" id="ARBA00023136"/>
    </source>
</evidence>
<keyword evidence="5 9" id="KW-0798">TonB box</keyword>
<dbReference type="AlphaFoldDB" id="A0A839GKD7"/>
<evidence type="ECO:0000256" key="9">
    <source>
        <dbReference type="RuleBase" id="RU003357"/>
    </source>
</evidence>
<dbReference type="InterPro" id="IPR023996">
    <property type="entry name" value="TonB-dep_OMP_SusC/RagA"/>
</dbReference>
<reference evidence="12 13" key="1">
    <citation type="submission" date="2020-08" db="EMBL/GenBank/DDBJ databases">
        <title>Genomic Encyclopedia of Type Strains, Phase IV (KMG-IV): sequencing the most valuable type-strain genomes for metagenomic binning, comparative biology and taxonomic classification.</title>
        <authorList>
            <person name="Goeker M."/>
        </authorList>
    </citation>
    <scope>NUCLEOTIDE SEQUENCE [LARGE SCALE GENOMIC DNA]</scope>
    <source>
        <strain evidence="12 13">DSM 29854</strain>
    </source>
</reference>
<proteinExistence type="inferred from homology"/>
<keyword evidence="4 8" id="KW-0812">Transmembrane</keyword>
<dbReference type="InterPro" id="IPR023997">
    <property type="entry name" value="TonB-dep_OMP_SusC/RagA_CS"/>
</dbReference>
<evidence type="ECO:0000256" key="2">
    <source>
        <dbReference type="ARBA" id="ARBA00022448"/>
    </source>
</evidence>
<evidence type="ECO:0000256" key="4">
    <source>
        <dbReference type="ARBA" id="ARBA00022692"/>
    </source>
</evidence>
<name>A0A839GKD7_9BACT</name>
<protein>
    <submittedName>
        <fullName evidence="12">TonB-linked SusC/RagA family outer membrane protein</fullName>
    </submittedName>
</protein>
<dbReference type="SUPFAM" id="SSF56935">
    <property type="entry name" value="Porins"/>
    <property type="match status" value="1"/>
</dbReference>
<evidence type="ECO:0000259" key="11">
    <source>
        <dbReference type="Pfam" id="PF07715"/>
    </source>
</evidence>
<evidence type="ECO:0000259" key="10">
    <source>
        <dbReference type="Pfam" id="PF00593"/>
    </source>
</evidence>
<keyword evidence="13" id="KW-1185">Reference proteome</keyword>
<organism evidence="12 13">
    <name type="scientific">Rufibacter quisquiliarum</name>
    <dbReference type="NCBI Taxonomy" id="1549639"/>
    <lineage>
        <taxon>Bacteria</taxon>
        <taxon>Pseudomonadati</taxon>
        <taxon>Bacteroidota</taxon>
        <taxon>Cytophagia</taxon>
        <taxon>Cytophagales</taxon>
        <taxon>Hymenobacteraceae</taxon>
        <taxon>Rufibacter</taxon>
    </lineage>
</organism>
<evidence type="ECO:0000256" key="1">
    <source>
        <dbReference type="ARBA" id="ARBA00004571"/>
    </source>
</evidence>
<evidence type="ECO:0000256" key="8">
    <source>
        <dbReference type="PROSITE-ProRule" id="PRU01360"/>
    </source>
</evidence>
<dbReference type="SUPFAM" id="SSF49464">
    <property type="entry name" value="Carboxypeptidase regulatory domain-like"/>
    <property type="match status" value="1"/>
</dbReference>
<evidence type="ECO:0000256" key="7">
    <source>
        <dbReference type="ARBA" id="ARBA00023237"/>
    </source>
</evidence>
<dbReference type="InterPro" id="IPR039426">
    <property type="entry name" value="TonB-dep_rcpt-like"/>
</dbReference>
<keyword evidence="2 8" id="KW-0813">Transport</keyword>